<accession>A0A3L7DYS7</accession>
<dbReference type="AlphaFoldDB" id="A0A3L7DYS7"/>
<name>A0A3L7DYS7_9GAMM</name>
<dbReference type="Proteomes" id="UP000265509">
    <property type="component" value="Unassembled WGS sequence"/>
</dbReference>
<evidence type="ECO:0000256" key="1">
    <source>
        <dbReference type="SAM" id="MobiDB-lite"/>
    </source>
</evidence>
<gene>
    <name evidence="3" type="ORF">DWB85_07280</name>
</gene>
<dbReference type="Pfam" id="PF14316">
    <property type="entry name" value="DUF4381"/>
    <property type="match status" value="1"/>
</dbReference>
<dbReference type="EMBL" id="QRAN01000006">
    <property type="protein sequence ID" value="RLQ22414.1"/>
    <property type="molecule type" value="Genomic_DNA"/>
</dbReference>
<keyword evidence="2" id="KW-0812">Transmembrane</keyword>
<keyword evidence="2" id="KW-1133">Transmembrane helix</keyword>
<organism evidence="3 4">
    <name type="scientific">Seongchinamella sediminis</name>
    <dbReference type="NCBI Taxonomy" id="2283635"/>
    <lineage>
        <taxon>Bacteria</taxon>
        <taxon>Pseudomonadati</taxon>
        <taxon>Pseudomonadota</taxon>
        <taxon>Gammaproteobacteria</taxon>
        <taxon>Cellvibrionales</taxon>
        <taxon>Halieaceae</taxon>
        <taxon>Seongchinamella</taxon>
    </lineage>
</organism>
<evidence type="ECO:0000256" key="2">
    <source>
        <dbReference type="SAM" id="Phobius"/>
    </source>
</evidence>
<reference evidence="3 4" key="1">
    <citation type="submission" date="2018-07" db="EMBL/GenBank/DDBJ databases">
        <title>Halioglobus sp. genome submission.</title>
        <authorList>
            <person name="Ye M.-Q."/>
            <person name="Du Z.-J."/>
        </authorList>
    </citation>
    <scope>NUCLEOTIDE SEQUENCE [LARGE SCALE GENOMIC DNA]</scope>
    <source>
        <strain evidence="3 4">U0301</strain>
    </source>
</reference>
<keyword evidence="2" id="KW-0472">Membrane</keyword>
<comment type="caution">
    <text evidence="3">The sequence shown here is derived from an EMBL/GenBank/DDBJ whole genome shotgun (WGS) entry which is preliminary data.</text>
</comment>
<evidence type="ECO:0000313" key="4">
    <source>
        <dbReference type="Proteomes" id="UP000265509"/>
    </source>
</evidence>
<feature type="region of interest" description="Disordered" evidence="1">
    <location>
        <begin position="1"/>
        <end position="62"/>
    </location>
</feature>
<protein>
    <submittedName>
        <fullName evidence="3">DUF4381 family protein</fullName>
    </submittedName>
</protein>
<feature type="transmembrane region" description="Helical" evidence="2">
    <location>
        <begin position="109"/>
        <end position="128"/>
    </location>
</feature>
<dbReference type="InterPro" id="IPR025489">
    <property type="entry name" value="DUF4381"/>
</dbReference>
<sequence length="239" mass="26541">MQRPAGAPITPERPLRGNRRRGTQRVEHRRPTAAPRVPAGLQPAAAAAATESRPPRDSAAAGIHHGTAFCPVANLLREQPPVNPTDPLAQLHPLREPAAIGWWPPAPGWWLLVVLGLIALAVLAWLALRHYRRNAYRRRGLAALAQIRAQWQADHDHRRCLTEANALLKAVALRAYARRDIAGASGEEWRAFLNQAMAAPAAFELHMLQAQYSSEVDGSGLDEHLELCERWIRRHRGRP</sequence>
<proteinExistence type="predicted"/>
<dbReference type="OrthoDB" id="283083at2"/>
<keyword evidence="4" id="KW-1185">Reference proteome</keyword>
<evidence type="ECO:0000313" key="3">
    <source>
        <dbReference type="EMBL" id="RLQ22414.1"/>
    </source>
</evidence>